<name>A0A2G9Z029_9BACT</name>
<dbReference type="InterPro" id="IPR014717">
    <property type="entry name" value="Transl_elong_EF1B/ribsomal_bS6"/>
</dbReference>
<sequence length="172" mass="19772">MRKPLFITITFLLIVAISFGLILPSFEKFKTLSFKVQQKEKELKELEDYLSHLQKISLQLKEFSPQLAKIDQALTADAYLPNLFVFLQGTSAENGARLDDIKISRTGSLKEKEYLQEREINLKLSGFYPNFKNFLSALEKSARLIGINNISFSTKSPKEIPHFDLTIKVYSY</sequence>
<gene>
    <name evidence="2" type="ORF">COX34_02195</name>
</gene>
<keyword evidence="1" id="KW-0175">Coiled coil</keyword>
<organism evidence="2 3">
    <name type="scientific">Candidatus Nealsonbacteria bacterium CG23_combo_of_CG06-09_8_20_14_all_36_12</name>
    <dbReference type="NCBI Taxonomy" id="1974718"/>
    <lineage>
        <taxon>Bacteria</taxon>
        <taxon>Candidatus Nealsoniibacteriota</taxon>
    </lineage>
</organism>
<reference evidence="2 3" key="1">
    <citation type="submission" date="2017-09" db="EMBL/GenBank/DDBJ databases">
        <title>Depth-based differentiation of microbial function through sediment-hosted aquifers and enrichment of novel symbionts in the deep terrestrial subsurface.</title>
        <authorList>
            <person name="Probst A.J."/>
            <person name="Ladd B."/>
            <person name="Jarett J.K."/>
            <person name="Geller-Mcgrath D.E."/>
            <person name="Sieber C.M."/>
            <person name="Emerson J.B."/>
            <person name="Anantharaman K."/>
            <person name="Thomas B.C."/>
            <person name="Malmstrom R."/>
            <person name="Stieglmeier M."/>
            <person name="Klingl A."/>
            <person name="Woyke T."/>
            <person name="Ryan C.M."/>
            <person name="Banfield J.F."/>
        </authorList>
    </citation>
    <scope>NUCLEOTIDE SEQUENCE [LARGE SCALE GENOMIC DNA]</scope>
    <source>
        <strain evidence="2">CG23_combo_of_CG06-09_8_20_14_all_36_12</strain>
    </source>
</reference>
<dbReference type="GO" id="GO:0043683">
    <property type="term" value="P:type IV pilus assembly"/>
    <property type="evidence" value="ECO:0007669"/>
    <property type="project" value="InterPro"/>
</dbReference>
<dbReference type="PANTHER" id="PTHR39555">
    <property type="entry name" value="FIMBRIAL ASSEMBLY PROTEIN PILO-LIKE PROTEIN-RELATED"/>
    <property type="match status" value="1"/>
</dbReference>
<evidence type="ECO:0000256" key="1">
    <source>
        <dbReference type="SAM" id="Coils"/>
    </source>
</evidence>
<feature type="coiled-coil region" evidence="1">
    <location>
        <begin position="29"/>
        <end position="56"/>
    </location>
</feature>
<dbReference type="Pfam" id="PF04350">
    <property type="entry name" value="PilO"/>
    <property type="match status" value="1"/>
</dbReference>
<comment type="caution">
    <text evidence="2">The sequence shown here is derived from an EMBL/GenBank/DDBJ whole genome shotgun (WGS) entry which is preliminary data.</text>
</comment>
<dbReference type="Gene3D" id="3.30.70.60">
    <property type="match status" value="1"/>
</dbReference>
<dbReference type="AlphaFoldDB" id="A0A2G9Z029"/>
<dbReference type="InterPro" id="IPR007445">
    <property type="entry name" value="PilO"/>
</dbReference>
<accession>A0A2G9Z029</accession>
<proteinExistence type="predicted"/>
<protein>
    <recommendedName>
        <fullName evidence="4">Pilus assembly protein PilO</fullName>
    </recommendedName>
</protein>
<dbReference type="GO" id="GO:0043107">
    <property type="term" value="P:type IV pilus-dependent motility"/>
    <property type="evidence" value="ECO:0007669"/>
    <property type="project" value="InterPro"/>
</dbReference>
<evidence type="ECO:0000313" key="3">
    <source>
        <dbReference type="Proteomes" id="UP000228681"/>
    </source>
</evidence>
<dbReference type="Proteomes" id="UP000228681">
    <property type="component" value="Unassembled WGS sequence"/>
</dbReference>
<dbReference type="EMBL" id="PCRS01000040">
    <property type="protein sequence ID" value="PIP24809.1"/>
    <property type="molecule type" value="Genomic_DNA"/>
</dbReference>
<dbReference type="PANTHER" id="PTHR39555:SF1">
    <property type="entry name" value="TYPE IV PILUS INNER MEMBRANE COMPONENT PILO"/>
    <property type="match status" value="1"/>
</dbReference>
<evidence type="ECO:0000313" key="2">
    <source>
        <dbReference type="EMBL" id="PIP24809.1"/>
    </source>
</evidence>
<evidence type="ECO:0008006" key="4">
    <source>
        <dbReference type="Google" id="ProtNLM"/>
    </source>
</evidence>